<dbReference type="AlphaFoldDB" id="A0A553WIA4"/>
<dbReference type="InterPro" id="IPR002545">
    <property type="entry name" value="CheW-lke_dom"/>
</dbReference>
<dbReference type="PROSITE" id="PS50851">
    <property type="entry name" value="CHEW"/>
    <property type="match status" value="1"/>
</dbReference>
<evidence type="ECO:0000259" key="1">
    <source>
        <dbReference type="PROSITE" id="PS50851"/>
    </source>
</evidence>
<reference evidence="2 3" key="1">
    <citation type="submission" date="2019-07" db="EMBL/GenBank/DDBJ databases">
        <authorList>
            <person name="Park M."/>
        </authorList>
    </citation>
    <scope>NUCLEOTIDE SEQUENCE [LARGE SCALE GENOMIC DNA]</scope>
    <source>
        <strain evidence="2 3">KCTC32445</strain>
    </source>
</reference>
<dbReference type="OrthoDB" id="7390823at2"/>
<dbReference type="EMBL" id="VKKU01000001">
    <property type="protein sequence ID" value="TSB04408.1"/>
    <property type="molecule type" value="Genomic_DNA"/>
</dbReference>
<dbReference type="GO" id="GO:0006935">
    <property type="term" value="P:chemotaxis"/>
    <property type="evidence" value="ECO:0007669"/>
    <property type="project" value="InterPro"/>
</dbReference>
<name>A0A553WIA4_9SPHN</name>
<comment type="caution">
    <text evidence="2">The sequence shown here is derived from an EMBL/GenBank/DDBJ whole genome shotgun (WGS) entry which is preliminary data.</text>
</comment>
<evidence type="ECO:0000313" key="3">
    <source>
        <dbReference type="Proteomes" id="UP000320160"/>
    </source>
</evidence>
<dbReference type="InterPro" id="IPR039315">
    <property type="entry name" value="CheW"/>
</dbReference>
<dbReference type="SMART" id="SM00260">
    <property type="entry name" value="CheW"/>
    <property type="match status" value="1"/>
</dbReference>
<protein>
    <submittedName>
        <fullName evidence="2">Chemotaxis protein CheW</fullName>
    </submittedName>
</protein>
<dbReference type="GO" id="GO:0007165">
    <property type="term" value="P:signal transduction"/>
    <property type="evidence" value="ECO:0007669"/>
    <property type="project" value="InterPro"/>
</dbReference>
<dbReference type="Gene3D" id="2.30.30.40">
    <property type="entry name" value="SH3 Domains"/>
    <property type="match status" value="1"/>
</dbReference>
<dbReference type="PANTHER" id="PTHR22617">
    <property type="entry name" value="CHEMOTAXIS SENSOR HISTIDINE KINASE-RELATED"/>
    <property type="match status" value="1"/>
</dbReference>
<dbReference type="RefSeq" id="WP_143775296.1">
    <property type="nucleotide sequence ID" value="NZ_VKKU01000001.1"/>
</dbReference>
<sequence>MPSLFLIAHIHGCRVAINSDQIESIVNVPDVIPVPHCDPRVAGLFALRSRVLTLIDSQYLVTGERRTLQRGCLAVVVEIVGHHYGLAVDKVEDVVPLSADKIQQCIQPDGQWQSIVSETVEVGDQLVMILDPARLVTREQLMAA</sequence>
<keyword evidence="3" id="KW-1185">Reference proteome</keyword>
<gene>
    <name evidence="2" type="ORF">FOM92_02990</name>
</gene>
<dbReference type="PANTHER" id="PTHR22617:SF23">
    <property type="entry name" value="CHEMOTAXIS PROTEIN CHEW"/>
    <property type="match status" value="1"/>
</dbReference>
<proteinExistence type="predicted"/>
<organism evidence="2 3">
    <name type="scientific">Sphingorhabdus contaminans</name>
    <dbReference type="NCBI Taxonomy" id="1343899"/>
    <lineage>
        <taxon>Bacteria</taxon>
        <taxon>Pseudomonadati</taxon>
        <taxon>Pseudomonadota</taxon>
        <taxon>Alphaproteobacteria</taxon>
        <taxon>Sphingomonadales</taxon>
        <taxon>Sphingomonadaceae</taxon>
        <taxon>Sphingorhabdus</taxon>
    </lineage>
</organism>
<dbReference type="Proteomes" id="UP000320160">
    <property type="component" value="Unassembled WGS sequence"/>
</dbReference>
<accession>A0A553WIA4</accession>
<evidence type="ECO:0000313" key="2">
    <source>
        <dbReference type="EMBL" id="TSB04408.1"/>
    </source>
</evidence>
<feature type="domain" description="CheW-like" evidence="1">
    <location>
        <begin position="2"/>
        <end position="141"/>
    </location>
</feature>
<dbReference type="Pfam" id="PF01584">
    <property type="entry name" value="CheW"/>
    <property type="match status" value="1"/>
</dbReference>
<dbReference type="Gene3D" id="2.40.50.180">
    <property type="entry name" value="CheA-289, Domain 4"/>
    <property type="match status" value="1"/>
</dbReference>
<dbReference type="SUPFAM" id="SSF50341">
    <property type="entry name" value="CheW-like"/>
    <property type="match status" value="1"/>
</dbReference>
<dbReference type="GO" id="GO:0005829">
    <property type="term" value="C:cytosol"/>
    <property type="evidence" value="ECO:0007669"/>
    <property type="project" value="TreeGrafter"/>
</dbReference>
<dbReference type="InterPro" id="IPR036061">
    <property type="entry name" value="CheW-like_dom_sf"/>
</dbReference>